<evidence type="ECO:0000313" key="2">
    <source>
        <dbReference type="EMBL" id="MFD2823639.1"/>
    </source>
</evidence>
<reference evidence="3" key="1">
    <citation type="journal article" date="2019" name="Int. J. Syst. Evol. Microbiol.">
        <title>The Global Catalogue of Microorganisms (GCM) 10K type strain sequencing project: providing services to taxonomists for standard genome sequencing and annotation.</title>
        <authorList>
            <consortium name="The Broad Institute Genomics Platform"/>
            <consortium name="The Broad Institute Genome Sequencing Center for Infectious Disease"/>
            <person name="Wu L."/>
            <person name="Ma J."/>
        </authorList>
    </citation>
    <scope>NUCLEOTIDE SEQUENCE [LARGE SCALE GENOMIC DNA]</scope>
    <source>
        <strain evidence="3">KCTC 32141</strain>
    </source>
</reference>
<keyword evidence="1" id="KW-0812">Transmembrane</keyword>
<evidence type="ECO:0000313" key="3">
    <source>
        <dbReference type="Proteomes" id="UP001597533"/>
    </source>
</evidence>
<dbReference type="EMBL" id="JBHUOV010000002">
    <property type="protein sequence ID" value="MFD2823639.1"/>
    <property type="molecule type" value="Genomic_DNA"/>
</dbReference>
<protein>
    <submittedName>
        <fullName evidence="2">Uncharacterized protein</fullName>
    </submittedName>
</protein>
<keyword evidence="3" id="KW-1185">Reference proteome</keyword>
<dbReference type="RefSeq" id="WP_183487736.1">
    <property type="nucleotide sequence ID" value="NZ_JBHUOV010000002.1"/>
</dbReference>
<comment type="caution">
    <text evidence="2">The sequence shown here is derived from an EMBL/GenBank/DDBJ whole genome shotgun (WGS) entry which is preliminary data.</text>
</comment>
<name>A0ABW5WN07_9FLAO</name>
<organism evidence="2 3">
    <name type="scientific">Lacinutrix iliipiscaria</name>
    <dbReference type="NCBI Taxonomy" id="1230532"/>
    <lineage>
        <taxon>Bacteria</taxon>
        <taxon>Pseudomonadati</taxon>
        <taxon>Bacteroidota</taxon>
        <taxon>Flavobacteriia</taxon>
        <taxon>Flavobacteriales</taxon>
        <taxon>Flavobacteriaceae</taxon>
        <taxon>Lacinutrix</taxon>
    </lineage>
</organism>
<gene>
    <name evidence="2" type="ORF">ACFS5M_08160</name>
</gene>
<feature type="transmembrane region" description="Helical" evidence="1">
    <location>
        <begin position="52"/>
        <end position="77"/>
    </location>
</feature>
<accession>A0ABW5WN07</accession>
<sequence>MATQEQRQNYNWRPNDESVTTRTRYDLEADHWYRSFKSAELRHKPSSIKSDLGVIGLFISLVFSLLTLIVVLLIYFIKWMKSL</sequence>
<dbReference type="Proteomes" id="UP001597533">
    <property type="component" value="Unassembled WGS sequence"/>
</dbReference>
<keyword evidence="1" id="KW-0472">Membrane</keyword>
<proteinExistence type="predicted"/>
<keyword evidence="1" id="KW-1133">Transmembrane helix</keyword>
<evidence type="ECO:0000256" key="1">
    <source>
        <dbReference type="SAM" id="Phobius"/>
    </source>
</evidence>